<dbReference type="Proteomes" id="UP001149140">
    <property type="component" value="Unassembled WGS sequence"/>
</dbReference>
<evidence type="ECO:0000313" key="1">
    <source>
        <dbReference type="EMBL" id="MDA0166347.1"/>
    </source>
</evidence>
<dbReference type="AlphaFoldDB" id="A0A9X3N177"/>
<keyword evidence="2" id="KW-1185">Reference proteome</keyword>
<protein>
    <submittedName>
        <fullName evidence="1">Uncharacterized protein</fullName>
    </submittedName>
</protein>
<dbReference type="EMBL" id="JAPDOD010000063">
    <property type="protein sequence ID" value="MDA0166347.1"/>
    <property type="molecule type" value="Genomic_DNA"/>
</dbReference>
<proteinExistence type="predicted"/>
<gene>
    <name evidence="1" type="ORF">OM076_39140</name>
</gene>
<sequence>MSEALDHWVPDYSVRTYHRREATVDQAALWRAATTIRLADTRRLGKLVSWRIPDVHPSQTYHELFRAYPFTVLEETDDLLVSGLCGKIWTLARDYPRLADADAFADWDERGTVRVAFAHWAREREDGTSELCSEARVHAVDTTARLRLKAIWALLGPFERLVGAEPLELAVSRATGAT</sequence>
<name>A0A9X3N177_9ACTN</name>
<evidence type="ECO:0000313" key="2">
    <source>
        <dbReference type="Proteomes" id="UP001149140"/>
    </source>
</evidence>
<accession>A0A9X3N177</accession>
<dbReference type="RefSeq" id="WP_270045604.1">
    <property type="nucleotide sequence ID" value="NZ_JAPDOD010000063.1"/>
</dbReference>
<reference evidence="1" key="1">
    <citation type="submission" date="2022-10" db="EMBL/GenBank/DDBJ databases">
        <title>The WGS of Solirubrobacter ginsenosidimutans DSM 21036.</title>
        <authorList>
            <person name="Jiang Z."/>
        </authorList>
    </citation>
    <scope>NUCLEOTIDE SEQUENCE</scope>
    <source>
        <strain evidence="1">DSM 21036</strain>
    </source>
</reference>
<organism evidence="1 2">
    <name type="scientific">Solirubrobacter ginsenosidimutans</name>
    <dbReference type="NCBI Taxonomy" id="490573"/>
    <lineage>
        <taxon>Bacteria</taxon>
        <taxon>Bacillati</taxon>
        <taxon>Actinomycetota</taxon>
        <taxon>Thermoleophilia</taxon>
        <taxon>Solirubrobacterales</taxon>
        <taxon>Solirubrobacteraceae</taxon>
        <taxon>Solirubrobacter</taxon>
    </lineage>
</organism>
<comment type="caution">
    <text evidence="1">The sequence shown here is derived from an EMBL/GenBank/DDBJ whole genome shotgun (WGS) entry which is preliminary data.</text>
</comment>